<dbReference type="Pfam" id="PF01479">
    <property type="entry name" value="S4"/>
    <property type="match status" value="1"/>
</dbReference>
<dbReference type="SMART" id="SM00363">
    <property type="entry name" value="S4"/>
    <property type="match status" value="1"/>
</dbReference>
<sequence>MSEAMRLDRFLWFARLVKTRNAAQDLAEAGMLRLDGRRIERSSAQVRVGSVIAFPLRGKVRVLRVEALPRRRGPAPEAAEMYQELTPGVAQPAQPGED</sequence>
<dbReference type="GO" id="GO:0003723">
    <property type="term" value="F:RNA binding"/>
    <property type="evidence" value="ECO:0007669"/>
    <property type="project" value="UniProtKB-KW"/>
</dbReference>
<evidence type="ECO:0000313" key="3">
    <source>
        <dbReference type="EMBL" id="MCP3730384.1"/>
    </source>
</evidence>
<dbReference type="AlphaFoldDB" id="A0A9X2HMI1"/>
<organism evidence="3 4">
    <name type="scientific">Sphingomonas tagetis</name>
    <dbReference type="NCBI Taxonomy" id="2949092"/>
    <lineage>
        <taxon>Bacteria</taxon>
        <taxon>Pseudomonadati</taxon>
        <taxon>Pseudomonadota</taxon>
        <taxon>Alphaproteobacteria</taxon>
        <taxon>Sphingomonadales</taxon>
        <taxon>Sphingomonadaceae</taxon>
        <taxon>Sphingomonas</taxon>
    </lineage>
</organism>
<evidence type="ECO:0000256" key="1">
    <source>
        <dbReference type="PROSITE-ProRule" id="PRU00182"/>
    </source>
</evidence>
<accession>A0A9X2HMI1</accession>
<dbReference type="EMBL" id="JAMLDX010000005">
    <property type="protein sequence ID" value="MCP3730384.1"/>
    <property type="molecule type" value="Genomic_DNA"/>
</dbReference>
<dbReference type="PROSITE" id="PS50889">
    <property type="entry name" value="S4"/>
    <property type="match status" value="1"/>
</dbReference>
<keyword evidence="4" id="KW-1185">Reference proteome</keyword>
<evidence type="ECO:0000313" key="4">
    <source>
        <dbReference type="Proteomes" id="UP001139451"/>
    </source>
</evidence>
<keyword evidence="1" id="KW-0694">RNA-binding</keyword>
<dbReference type="Proteomes" id="UP001139451">
    <property type="component" value="Unassembled WGS sequence"/>
</dbReference>
<dbReference type="InterPro" id="IPR036986">
    <property type="entry name" value="S4_RNA-bd_sf"/>
</dbReference>
<gene>
    <name evidence="3" type="ORF">M9978_08070</name>
</gene>
<protein>
    <submittedName>
        <fullName evidence="3">S4 domain-containing protein</fullName>
    </submittedName>
</protein>
<dbReference type="RefSeq" id="WP_254292517.1">
    <property type="nucleotide sequence ID" value="NZ_JAMLDX010000005.1"/>
</dbReference>
<proteinExistence type="predicted"/>
<dbReference type="InterPro" id="IPR002942">
    <property type="entry name" value="S4_RNA-bd"/>
</dbReference>
<reference evidence="3" key="1">
    <citation type="submission" date="2022-05" db="EMBL/GenBank/DDBJ databases">
        <title>Sphingomonas sp. strain MG17 Genome sequencing and assembly.</title>
        <authorList>
            <person name="Kim I."/>
        </authorList>
    </citation>
    <scope>NUCLEOTIDE SEQUENCE</scope>
    <source>
        <strain evidence="3">MG17</strain>
    </source>
</reference>
<feature type="domain" description="RNA-binding S4" evidence="2">
    <location>
        <begin position="5"/>
        <end position="68"/>
    </location>
</feature>
<dbReference type="Gene3D" id="3.10.290.10">
    <property type="entry name" value="RNA-binding S4 domain"/>
    <property type="match status" value="1"/>
</dbReference>
<evidence type="ECO:0000259" key="2">
    <source>
        <dbReference type="SMART" id="SM00363"/>
    </source>
</evidence>
<name>A0A9X2HMI1_9SPHN</name>
<dbReference type="SUPFAM" id="SSF55174">
    <property type="entry name" value="Alpha-L RNA-binding motif"/>
    <property type="match status" value="1"/>
</dbReference>
<comment type="caution">
    <text evidence="3">The sequence shown here is derived from an EMBL/GenBank/DDBJ whole genome shotgun (WGS) entry which is preliminary data.</text>
</comment>